<dbReference type="PANTHER" id="PTHR24320">
    <property type="entry name" value="RETINOL DEHYDROGENASE"/>
    <property type="match status" value="1"/>
</dbReference>
<dbReference type="GO" id="GO:0016491">
    <property type="term" value="F:oxidoreductase activity"/>
    <property type="evidence" value="ECO:0007669"/>
    <property type="project" value="UniProtKB-KW"/>
</dbReference>
<dbReference type="InterPro" id="IPR011066">
    <property type="entry name" value="MscS_channel_C_sf"/>
</dbReference>
<organism evidence="7 8">
    <name type="scientific">Mycena citricolor</name>
    <dbReference type="NCBI Taxonomy" id="2018698"/>
    <lineage>
        <taxon>Eukaryota</taxon>
        <taxon>Fungi</taxon>
        <taxon>Dikarya</taxon>
        <taxon>Basidiomycota</taxon>
        <taxon>Agaricomycotina</taxon>
        <taxon>Agaricomycetes</taxon>
        <taxon>Agaricomycetidae</taxon>
        <taxon>Agaricales</taxon>
        <taxon>Marasmiineae</taxon>
        <taxon>Mycenaceae</taxon>
        <taxon>Mycena</taxon>
    </lineage>
</organism>
<evidence type="ECO:0000259" key="6">
    <source>
        <dbReference type="Pfam" id="PF21082"/>
    </source>
</evidence>
<keyword evidence="3" id="KW-0560">Oxidoreductase</keyword>
<keyword evidence="5" id="KW-1133">Transmembrane helix</keyword>
<dbReference type="InterPro" id="IPR049278">
    <property type="entry name" value="MS_channel_C"/>
</dbReference>
<evidence type="ECO:0000313" key="7">
    <source>
        <dbReference type="EMBL" id="CAK5273313.1"/>
    </source>
</evidence>
<reference evidence="7" key="1">
    <citation type="submission" date="2023-11" db="EMBL/GenBank/DDBJ databases">
        <authorList>
            <person name="De Vega J J."/>
            <person name="De Vega J J."/>
        </authorList>
    </citation>
    <scope>NUCLEOTIDE SEQUENCE</scope>
</reference>
<dbReference type="Proteomes" id="UP001295794">
    <property type="component" value="Unassembled WGS sequence"/>
</dbReference>
<evidence type="ECO:0000313" key="8">
    <source>
        <dbReference type="Proteomes" id="UP001295794"/>
    </source>
</evidence>
<comment type="similarity">
    <text evidence="1">Belongs to the short-chain dehydrogenases/reductases (SDR) family.</text>
</comment>
<dbReference type="PROSITE" id="PS00061">
    <property type="entry name" value="ADH_SHORT"/>
    <property type="match status" value="1"/>
</dbReference>
<dbReference type="CDD" id="cd05233">
    <property type="entry name" value="SDR_c"/>
    <property type="match status" value="1"/>
</dbReference>
<keyword evidence="2" id="KW-0521">NADP</keyword>
<dbReference type="InterPro" id="IPR036291">
    <property type="entry name" value="NAD(P)-bd_dom_sf"/>
</dbReference>
<feature type="region of interest" description="Disordered" evidence="4">
    <location>
        <begin position="848"/>
        <end position="872"/>
    </location>
</feature>
<keyword evidence="5" id="KW-0472">Membrane</keyword>
<dbReference type="Gene3D" id="3.30.70.100">
    <property type="match status" value="1"/>
</dbReference>
<dbReference type="PRINTS" id="PR00081">
    <property type="entry name" value="GDHRDH"/>
</dbReference>
<feature type="transmembrane region" description="Helical" evidence="5">
    <location>
        <begin position="760"/>
        <end position="778"/>
    </location>
</feature>
<dbReference type="Pfam" id="PF05552">
    <property type="entry name" value="MS_channel_1st_1"/>
    <property type="match status" value="1"/>
</dbReference>
<dbReference type="EMBL" id="CAVNYO010000295">
    <property type="protein sequence ID" value="CAK5273313.1"/>
    <property type="molecule type" value="Genomic_DNA"/>
</dbReference>
<evidence type="ECO:0000256" key="4">
    <source>
        <dbReference type="SAM" id="MobiDB-lite"/>
    </source>
</evidence>
<dbReference type="FunFam" id="3.40.50.720:FF:000084">
    <property type="entry name" value="Short-chain dehydrogenase reductase"/>
    <property type="match status" value="1"/>
</dbReference>
<dbReference type="PANTHER" id="PTHR24320:SF148">
    <property type="entry name" value="NAD(P)-BINDING ROSSMANN-FOLD SUPERFAMILY PROTEIN"/>
    <property type="match status" value="1"/>
</dbReference>
<dbReference type="InterPro" id="IPR011014">
    <property type="entry name" value="MscS_channel_TM-2"/>
</dbReference>
<dbReference type="InterPro" id="IPR020904">
    <property type="entry name" value="Sc_DH/Rdtase_CS"/>
</dbReference>
<dbReference type="Gene3D" id="3.40.50.720">
    <property type="entry name" value="NAD(P)-binding Rossmann-like Domain"/>
    <property type="match status" value="2"/>
</dbReference>
<dbReference type="GO" id="GO:0016020">
    <property type="term" value="C:membrane"/>
    <property type="evidence" value="ECO:0007669"/>
    <property type="project" value="InterPro"/>
</dbReference>
<dbReference type="SUPFAM" id="SSF82689">
    <property type="entry name" value="Mechanosensitive channel protein MscS (YggB), C-terminal domain"/>
    <property type="match status" value="1"/>
</dbReference>
<proteinExistence type="inferred from homology"/>
<dbReference type="Gene3D" id="3.20.20.70">
    <property type="entry name" value="Aldolase class I"/>
    <property type="match status" value="1"/>
</dbReference>
<dbReference type="SUPFAM" id="SSF51395">
    <property type="entry name" value="FMN-linked oxidoreductases"/>
    <property type="match status" value="1"/>
</dbReference>
<name>A0AAD2HBV6_9AGAR</name>
<dbReference type="PRINTS" id="PR00080">
    <property type="entry name" value="SDRFAMILY"/>
</dbReference>
<evidence type="ECO:0000256" key="5">
    <source>
        <dbReference type="SAM" id="Phobius"/>
    </source>
</evidence>
<dbReference type="InterPro" id="IPR002347">
    <property type="entry name" value="SDR_fam"/>
</dbReference>
<sequence>MKICMQEAMEAAGSYMAVLVKTNMRDGFRGGLEIDDCIEVARNLEACGAHALVLSGGFVSRAPMYVMRGQMPIRTLTYYMKQLWLKAGVKLAGRWMIPSVPFREAYFYEDALQFRKALKLPLVYVGGLVSREKIDMVLDSGFECVAMARALINEPDFVNRMKERGELRCGCEHTNYCIARMAAEMPATRNRTNQRTTMNAQQRPTPLALVTGASSGIGYQYARLLAEKGYDLLLVSNEELRIAEVARELRRQFGVRADGLCRDLSLADAADSLFEYTRQQGFEVEVLVNNAGVFFFDDLTETDSRRIERMIGLHVQTVTMLCRYFGAAMKARGKGYILNMSSMSAGMPFPGISVYAATKSYLKQFSKAIHNELYDYGVRVTAVCPGAVATDLYNLSGHYQRLGLRLGILMRPERLARKGLRALFAGRRGGIGQALTERLAKQGYRVLMACRNPEKSEPILTRIRKRSGNPEISLLPLDLGSLDSIARFAAELKARGQRIDVLLNNAGTMNGTFGLTADGFEQTVGVNCVGTAALTLALLPLMHPGSRIVNTLSCTYRIGRVDGRLFEPDPERYARFRAYGTSKLALLLFSLELRERVARQGIGVFAADPGIVDTNMITMHRWFDPIADLLFRPLIKTPEQGAETALQLACGKLPVSGNSLYWRNGKARRISDSVVNHPCRKHLWKQILQLTTRAIPERNLFSIFKILKSIEYDSFIAMDVGANDRGRLDAQRKIAEKLTALSHMSGEEVISMIIRGALDISARILIALVILAIGRWIIRYLKNILRKMLTKREVDASLKVPDEPGEHLADAVSDYHDHHILGIDTTSFVAIFASAGLAIGMALSGTDRHGQRDPTIQHDHQHAGQQNDHDSERRHIDRHYQQLFEGEPARVEWTFGIGYGDDYDKAKATIAELLEQDDRILPEPAHFIALSSLGDSSVNIVVRVWTSTDNFWSVFFDMNEKVYKRFAEVGLNIPFPQMDVHLHQKS</sequence>
<dbReference type="InterPro" id="IPR008910">
    <property type="entry name" value="MSC_TM_helix"/>
</dbReference>
<dbReference type="SUPFAM" id="SSF82861">
    <property type="entry name" value="Mechanosensitive channel protein MscS (YggB), transmembrane region"/>
    <property type="match status" value="1"/>
</dbReference>
<dbReference type="AlphaFoldDB" id="A0AAD2HBV6"/>
<gene>
    <name evidence="7" type="ORF">MYCIT1_LOCUS19697</name>
</gene>
<evidence type="ECO:0000256" key="2">
    <source>
        <dbReference type="ARBA" id="ARBA00022857"/>
    </source>
</evidence>
<feature type="domain" description="Mechanosensitive ion channel MscS C-terminal" evidence="6">
    <location>
        <begin position="891"/>
        <end position="973"/>
    </location>
</feature>
<evidence type="ECO:0000256" key="1">
    <source>
        <dbReference type="ARBA" id="ARBA00006484"/>
    </source>
</evidence>
<evidence type="ECO:0000256" key="3">
    <source>
        <dbReference type="ARBA" id="ARBA00023002"/>
    </source>
</evidence>
<keyword evidence="8" id="KW-1185">Reference proteome</keyword>
<dbReference type="Pfam" id="PF00106">
    <property type="entry name" value="adh_short"/>
    <property type="match status" value="2"/>
</dbReference>
<dbReference type="InterPro" id="IPR013785">
    <property type="entry name" value="Aldolase_TIM"/>
</dbReference>
<accession>A0AAD2HBV6</accession>
<comment type="caution">
    <text evidence="7">The sequence shown here is derived from an EMBL/GenBank/DDBJ whole genome shotgun (WGS) entry which is preliminary data.</text>
</comment>
<protein>
    <recommendedName>
        <fullName evidence="6">Mechanosensitive ion channel MscS C-terminal domain-containing protein</fullName>
    </recommendedName>
</protein>
<dbReference type="Pfam" id="PF21082">
    <property type="entry name" value="MS_channel_3rd"/>
    <property type="match status" value="1"/>
</dbReference>
<keyword evidence="5" id="KW-0812">Transmembrane</keyword>
<dbReference type="SUPFAM" id="SSF51735">
    <property type="entry name" value="NAD(P)-binding Rossmann-fold domains"/>
    <property type="match status" value="2"/>
</dbReference>